<reference evidence="1 2" key="1">
    <citation type="submission" date="2023-09" db="EMBL/GenBank/DDBJ databases">
        <authorList>
            <person name="Wang M."/>
        </authorList>
    </citation>
    <scope>NUCLEOTIDE SEQUENCE [LARGE SCALE GENOMIC DNA]</scope>
    <source>
        <strain evidence="1">GT-2023</strain>
        <tissue evidence="1">Liver</tissue>
    </source>
</reference>
<name>A0ABR3MXG3_9TELE</name>
<dbReference type="Proteomes" id="UP001558613">
    <property type="component" value="Unassembled WGS sequence"/>
</dbReference>
<sequence length="106" mass="11626">MKCLKDLLSSSPRLLPSDALRIIQRSRSLTPALAFLQSASSLLVYLSSPDASFNASISVIHSGQSEAYAAKRRNTDTSRRQTRQTRSTECYEAFCVCFALSGFQGS</sequence>
<evidence type="ECO:0000313" key="1">
    <source>
        <dbReference type="EMBL" id="KAL1269309.1"/>
    </source>
</evidence>
<protein>
    <submittedName>
        <fullName evidence="1">Uncharacterized protein</fullName>
    </submittedName>
</protein>
<accession>A0ABR3MXG3</accession>
<organism evidence="1 2">
    <name type="scientific">Cirrhinus molitorella</name>
    <name type="common">mud carp</name>
    <dbReference type="NCBI Taxonomy" id="172907"/>
    <lineage>
        <taxon>Eukaryota</taxon>
        <taxon>Metazoa</taxon>
        <taxon>Chordata</taxon>
        <taxon>Craniata</taxon>
        <taxon>Vertebrata</taxon>
        <taxon>Euteleostomi</taxon>
        <taxon>Actinopterygii</taxon>
        <taxon>Neopterygii</taxon>
        <taxon>Teleostei</taxon>
        <taxon>Ostariophysi</taxon>
        <taxon>Cypriniformes</taxon>
        <taxon>Cyprinidae</taxon>
        <taxon>Labeoninae</taxon>
        <taxon>Labeonini</taxon>
        <taxon>Cirrhinus</taxon>
    </lineage>
</organism>
<comment type="caution">
    <text evidence="1">The sequence shown here is derived from an EMBL/GenBank/DDBJ whole genome shotgun (WGS) entry which is preliminary data.</text>
</comment>
<evidence type="ECO:0000313" key="2">
    <source>
        <dbReference type="Proteomes" id="UP001558613"/>
    </source>
</evidence>
<keyword evidence="2" id="KW-1185">Reference proteome</keyword>
<gene>
    <name evidence="1" type="ORF">QQF64_031598</name>
</gene>
<proteinExistence type="predicted"/>
<dbReference type="EMBL" id="JAYMGO010000008">
    <property type="protein sequence ID" value="KAL1269309.1"/>
    <property type="molecule type" value="Genomic_DNA"/>
</dbReference>